<name>A0A1V6NTM2_PENPO</name>
<evidence type="ECO:0000313" key="1">
    <source>
        <dbReference type="EMBL" id="OQD68071.1"/>
    </source>
</evidence>
<accession>A0A1V6NTM2</accession>
<comment type="caution">
    <text evidence="1">The sequence shown here is derived from an EMBL/GenBank/DDBJ whole genome shotgun (WGS) entry which is preliminary data.</text>
</comment>
<dbReference type="Proteomes" id="UP000191408">
    <property type="component" value="Unassembled WGS sequence"/>
</dbReference>
<organism evidence="1 2">
    <name type="scientific">Penicillium polonicum</name>
    <dbReference type="NCBI Taxonomy" id="60169"/>
    <lineage>
        <taxon>Eukaryota</taxon>
        <taxon>Fungi</taxon>
        <taxon>Dikarya</taxon>
        <taxon>Ascomycota</taxon>
        <taxon>Pezizomycotina</taxon>
        <taxon>Eurotiomycetes</taxon>
        <taxon>Eurotiomycetidae</taxon>
        <taxon>Eurotiales</taxon>
        <taxon>Aspergillaceae</taxon>
        <taxon>Penicillium</taxon>
    </lineage>
</organism>
<dbReference type="OrthoDB" id="10404552at2759"/>
<dbReference type="AlphaFoldDB" id="A0A1V6NTM2"/>
<keyword evidence="2" id="KW-1185">Reference proteome</keyword>
<sequence>MHIDMSDTESLQYTNDSDCEECTHTPNDATNTMFHLARPAPAKTSQKLHLRPRLIMQVQRVSCNAHAMPILEFWRPGVFNYRVVKHSIPEVNLRMNDIYVCQHTDYPLLDSDVADHEEDVNVQQAREVYIPR</sequence>
<evidence type="ECO:0000313" key="2">
    <source>
        <dbReference type="Proteomes" id="UP000191408"/>
    </source>
</evidence>
<reference evidence="2" key="1">
    <citation type="journal article" date="2017" name="Nat. Microbiol.">
        <title>Global analysis of biosynthetic gene clusters reveals vast potential of secondary metabolite production in Penicillium species.</title>
        <authorList>
            <person name="Nielsen J.C."/>
            <person name="Grijseels S."/>
            <person name="Prigent S."/>
            <person name="Ji B."/>
            <person name="Dainat J."/>
            <person name="Nielsen K.F."/>
            <person name="Frisvad J.C."/>
            <person name="Workman M."/>
            <person name="Nielsen J."/>
        </authorList>
    </citation>
    <scope>NUCLEOTIDE SEQUENCE [LARGE SCALE GENOMIC DNA]</scope>
    <source>
        <strain evidence="2">IBT 4502</strain>
    </source>
</reference>
<protein>
    <submittedName>
        <fullName evidence="1">Uncharacterized protein</fullName>
    </submittedName>
</protein>
<gene>
    <name evidence="1" type="ORF">PENPOL_c003G05434</name>
</gene>
<dbReference type="EMBL" id="MDYM01000003">
    <property type="protein sequence ID" value="OQD68071.1"/>
    <property type="molecule type" value="Genomic_DNA"/>
</dbReference>
<proteinExistence type="predicted"/>